<dbReference type="CDD" id="cd00096">
    <property type="entry name" value="Ig"/>
    <property type="match status" value="1"/>
</dbReference>
<dbReference type="GO" id="GO:0019903">
    <property type="term" value="F:protein phosphatase binding"/>
    <property type="evidence" value="ECO:0007669"/>
    <property type="project" value="TreeGrafter"/>
</dbReference>
<dbReference type="GO" id="GO:0005769">
    <property type="term" value="C:early endosome"/>
    <property type="evidence" value="ECO:0007669"/>
    <property type="project" value="TreeGrafter"/>
</dbReference>
<dbReference type="AlphaFoldDB" id="A0AAE0SCI1"/>
<dbReference type="Pfam" id="PF13927">
    <property type="entry name" value="Ig_3"/>
    <property type="match status" value="2"/>
</dbReference>
<gene>
    <name evidence="4" type="ORF">CHS0354_028450</name>
</gene>
<dbReference type="GO" id="GO:0055037">
    <property type="term" value="C:recycling endosome"/>
    <property type="evidence" value="ECO:0007669"/>
    <property type="project" value="TreeGrafter"/>
</dbReference>
<proteinExistence type="predicted"/>
<dbReference type="SUPFAM" id="SSF48726">
    <property type="entry name" value="Immunoglobulin"/>
    <property type="match status" value="3"/>
</dbReference>
<dbReference type="InterPro" id="IPR036179">
    <property type="entry name" value="Ig-like_dom_sf"/>
</dbReference>
<dbReference type="GO" id="GO:0033691">
    <property type="term" value="F:sialic acid binding"/>
    <property type="evidence" value="ECO:0007669"/>
    <property type="project" value="TreeGrafter"/>
</dbReference>
<feature type="transmembrane region" description="Helical" evidence="2">
    <location>
        <begin position="316"/>
        <end position="339"/>
    </location>
</feature>
<dbReference type="PANTHER" id="PTHR46958:SF1">
    <property type="entry name" value="B-CELL RECEPTOR CD22"/>
    <property type="match status" value="1"/>
</dbReference>
<name>A0AAE0SCI1_9BIVA</name>
<dbReference type="InterPro" id="IPR003599">
    <property type="entry name" value="Ig_sub"/>
</dbReference>
<keyword evidence="2" id="KW-1133">Transmembrane helix</keyword>
<keyword evidence="2" id="KW-0812">Transmembrane</keyword>
<evidence type="ECO:0000313" key="4">
    <source>
        <dbReference type="EMBL" id="KAK3588805.1"/>
    </source>
</evidence>
<dbReference type="InterPro" id="IPR013783">
    <property type="entry name" value="Ig-like_fold"/>
</dbReference>
<feature type="domain" description="Ig-like" evidence="3">
    <location>
        <begin position="200"/>
        <end position="293"/>
    </location>
</feature>
<dbReference type="PANTHER" id="PTHR46958">
    <property type="entry name" value="B-CELL RECEPTOR CD22"/>
    <property type="match status" value="1"/>
</dbReference>
<reference evidence="4" key="1">
    <citation type="journal article" date="2021" name="Genome Biol. Evol.">
        <title>A High-Quality Reference Genome for a Parasitic Bivalve with Doubly Uniparental Inheritance (Bivalvia: Unionida).</title>
        <authorList>
            <person name="Smith C.H."/>
        </authorList>
    </citation>
    <scope>NUCLEOTIDE SEQUENCE</scope>
    <source>
        <strain evidence="4">CHS0354</strain>
    </source>
</reference>
<dbReference type="SMART" id="SM00409">
    <property type="entry name" value="IG"/>
    <property type="match status" value="3"/>
</dbReference>
<protein>
    <recommendedName>
        <fullName evidence="3">Ig-like domain-containing protein</fullName>
    </recommendedName>
</protein>
<feature type="domain" description="Ig-like" evidence="3">
    <location>
        <begin position="102"/>
        <end position="197"/>
    </location>
</feature>
<evidence type="ECO:0000313" key="5">
    <source>
        <dbReference type="Proteomes" id="UP001195483"/>
    </source>
</evidence>
<organism evidence="4 5">
    <name type="scientific">Potamilus streckersoni</name>
    <dbReference type="NCBI Taxonomy" id="2493646"/>
    <lineage>
        <taxon>Eukaryota</taxon>
        <taxon>Metazoa</taxon>
        <taxon>Spiralia</taxon>
        <taxon>Lophotrochozoa</taxon>
        <taxon>Mollusca</taxon>
        <taxon>Bivalvia</taxon>
        <taxon>Autobranchia</taxon>
        <taxon>Heteroconchia</taxon>
        <taxon>Palaeoheterodonta</taxon>
        <taxon>Unionida</taxon>
        <taxon>Unionoidea</taxon>
        <taxon>Unionidae</taxon>
        <taxon>Ambleminae</taxon>
        <taxon>Lampsilini</taxon>
        <taxon>Potamilus</taxon>
    </lineage>
</organism>
<evidence type="ECO:0000256" key="1">
    <source>
        <dbReference type="SAM" id="MobiDB-lite"/>
    </source>
</evidence>
<accession>A0AAE0SCI1</accession>
<dbReference type="GO" id="GO:0042609">
    <property type="term" value="F:CD4 receptor binding"/>
    <property type="evidence" value="ECO:0007669"/>
    <property type="project" value="TreeGrafter"/>
</dbReference>
<dbReference type="GO" id="GO:0070062">
    <property type="term" value="C:extracellular exosome"/>
    <property type="evidence" value="ECO:0007669"/>
    <property type="project" value="TreeGrafter"/>
</dbReference>
<dbReference type="SMART" id="SM00408">
    <property type="entry name" value="IGc2"/>
    <property type="match status" value="3"/>
</dbReference>
<dbReference type="InterPro" id="IPR003598">
    <property type="entry name" value="Ig_sub2"/>
</dbReference>
<feature type="region of interest" description="Disordered" evidence="1">
    <location>
        <begin position="349"/>
        <end position="371"/>
    </location>
</feature>
<dbReference type="PROSITE" id="PS50835">
    <property type="entry name" value="IG_LIKE"/>
    <property type="match status" value="3"/>
</dbReference>
<keyword evidence="5" id="KW-1185">Reference proteome</keyword>
<evidence type="ECO:0000256" key="2">
    <source>
        <dbReference type="SAM" id="Phobius"/>
    </source>
</evidence>
<dbReference type="EMBL" id="JAEAOA010001701">
    <property type="protein sequence ID" value="KAK3588805.1"/>
    <property type="molecule type" value="Genomic_DNA"/>
</dbReference>
<reference evidence="4" key="2">
    <citation type="journal article" date="2021" name="Genome Biol. Evol.">
        <title>Developing a high-quality reference genome for a parasitic bivalve with doubly uniparental inheritance (Bivalvia: Unionida).</title>
        <authorList>
            <person name="Smith C.H."/>
        </authorList>
    </citation>
    <scope>NUCLEOTIDE SEQUENCE</scope>
    <source>
        <strain evidence="4">CHS0354</strain>
        <tissue evidence="4">Mantle</tissue>
    </source>
</reference>
<dbReference type="InterPro" id="IPR007110">
    <property type="entry name" value="Ig-like_dom"/>
</dbReference>
<dbReference type="Proteomes" id="UP001195483">
    <property type="component" value="Unassembled WGS sequence"/>
</dbReference>
<sequence length="433" mass="49002">MSVQKYNNLVQRGEDVTLICYVPSNLWSSNCLWYFIRNEVVERLLNGTKYTVSCSPTNNDQFRVPMKLLLKNATFNDSGKYICIDTESTVRGEMLLNVHAKPQITVPKTNYKAVVGTNVTLECMVNANGDTNISTRWENMFNTQWKNVTNSNKYYWTTQMPSLVISEVMTTDSGSYRCFATNPLFTSRGLEISLQVQNKPTVTVNEYNYTIRTGENLTVHCSIDGHDSTVERVEWLKQENSQYRYLQSSTRVFWDISSPSLKIINVSFDDAGNYTCRGMTEVGAGQSQQIIVQVFYLPVINQQDIKDLNVSSLNKYVVPGVSVVACLALIALIVVVKLIRTKLLKDRADKPNSGIRRTNQQRQPSPSGNISSGDTYEQLCFHQSEHLTYTQLIRQSNTYINESNITEDDDTSPAYMNINNICTAVQQNSSTSN</sequence>
<feature type="compositionally biased region" description="Polar residues" evidence="1">
    <location>
        <begin position="355"/>
        <end position="371"/>
    </location>
</feature>
<reference evidence="4" key="3">
    <citation type="submission" date="2023-05" db="EMBL/GenBank/DDBJ databases">
        <authorList>
            <person name="Smith C.H."/>
        </authorList>
    </citation>
    <scope>NUCLEOTIDE SEQUENCE</scope>
    <source>
        <strain evidence="4">CHS0354</strain>
        <tissue evidence="4">Mantle</tissue>
    </source>
</reference>
<comment type="caution">
    <text evidence="4">The sequence shown here is derived from an EMBL/GenBank/DDBJ whole genome shotgun (WGS) entry which is preliminary data.</text>
</comment>
<feature type="domain" description="Ig-like" evidence="3">
    <location>
        <begin position="1"/>
        <end position="83"/>
    </location>
</feature>
<dbReference type="GO" id="GO:0050859">
    <property type="term" value="P:negative regulation of B cell receptor signaling pathway"/>
    <property type="evidence" value="ECO:0007669"/>
    <property type="project" value="TreeGrafter"/>
</dbReference>
<dbReference type="Gene3D" id="2.60.40.10">
    <property type="entry name" value="Immunoglobulins"/>
    <property type="match status" value="3"/>
</dbReference>
<evidence type="ECO:0000259" key="3">
    <source>
        <dbReference type="PROSITE" id="PS50835"/>
    </source>
</evidence>
<dbReference type="GO" id="GO:0009897">
    <property type="term" value="C:external side of plasma membrane"/>
    <property type="evidence" value="ECO:0007669"/>
    <property type="project" value="TreeGrafter"/>
</dbReference>
<keyword evidence="2" id="KW-0472">Membrane</keyword>